<evidence type="ECO:0000313" key="3">
    <source>
        <dbReference type="EMBL" id="UEM13213.1"/>
    </source>
</evidence>
<dbReference type="AlphaFoldDB" id="A0A939M2V8"/>
<dbReference type="KEGG" id="bban:J4G43_002330"/>
<feature type="region of interest" description="Disordered" evidence="1">
    <location>
        <begin position="71"/>
        <end position="120"/>
    </location>
</feature>
<name>A0A939M2V8_9BRAD</name>
<organism evidence="2">
    <name type="scientific">Bradyrhizobium barranii subsp. barranii</name>
    <dbReference type="NCBI Taxonomy" id="2823807"/>
    <lineage>
        <taxon>Bacteria</taxon>
        <taxon>Pseudomonadati</taxon>
        <taxon>Pseudomonadota</taxon>
        <taxon>Alphaproteobacteria</taxon>
        <taxon>Hyphomicrobiales</taxon>
        <taxon>Nitrobacteraceae</taxon>
        <taxon>Bradyrhizobium</taxon>
        <taxon>Bradyrhizobium barranii</taxon>
    </lineage>
</organism>
<dbReference type="Proteomes" id="UP000664702">
    <property type="component" value="Chromosome"/>
</dbReference>
<reference evidence="2" key="1">
    <citation type="submission" date="2021-03" db="EMBL/GenBank/DDBJ databases">
        <title>Whole Genome Sequence of Bradyrhizobium sp. Strain 144S4.</title>
        <authorList>
            <person name="Bromfield E.S.P."/>
            <person name="Cloutier S."/>
        </authorList>
    </citation>
    <scope>NUCLEOTIDE SEQUENCE [LARGE SCALE GENOMIC DNA]</scope>
    <source>
        <strain evidence="2">144S4</strain>
    </source>
</reference>
<reference evidence="3 4" key="2">
    <citation type="journal article" date="2022" name="Int. J. Syst. Evol. Microbiol.">
        <title>Strains of Bradyrhizobium barranii sp. nov. associated with legumes native to Canada are symbionts of soybeans and belong to different subspecies (subsp. barranii subsp. nov. and subsp. apii subsp. nov.) and symbiovars (sv. glycinearum and sv. septentrionale).</title>
        <authorList>
            <person name="Bromfield E.S.P."/>
            <person name="Cloutier S."/>
            <person name="Wasai-Hara S."/>
            <person name="Minamisawa K."/>
        </authorList>
    </citation>
    <scope>NUCLEOTIDE SEQUENCE [LARGE SCALE GENOMIC DNA]</scope>
    <source>
        <strain evidence="3 4">144S4</strain>
    </source>
</reference>
<evidence type="ECO:0000256" key="1">
    <source>
        <dbReference type="SAM" id="MobiDB-lite"/>
    </source>
</evidence>
<evidence type="ECO:0000313" key="2">
    <source>
        <dbReference type="EMBL" id="MBO1860280.1"/>
    </source>
</evidence>
<dbReference type="EMBL" id="JAGEMI010000001">
    <property type="protein sequence ID" value="MBO1860280.1"/>
    <property type="molecule type" value="Genomic_DNA"/>
</dbReference>
<protein>
    <submittedName>
        <fullName evidence="2">Uncharacterized protein</fullName>
    </submittedName>
</protein>
<accession>A0A939M2V8</accession>
<evidence type="ECO:0000313" key="4">
    <source>
        <dbReference type="Proteomes" id="UP000664702"/>
    </source>
</evidence>
<sequence>MIEADSVHSTPPLNASVGLLSGLAIQQRERVRARSDLARLRKEASAEITRLIAFLDASDPYAMTELLEDECGDEGAQCEDEGAEHDGREPDVDDEPSLGSCDPSMGNGDQTRWAAGNRRDLELDHAESGIGDLDGLLEQVGTRDWQQGVMA</sequence>
<gene>
    <name evidence="3" type="ORF">J4G43_002330</name>
    <name evidence="2" type="ORF">J4G43_04580</name>
</gene>
<proteinExistence type="predicted"/>
<dbReference type="EMBL" id="CP086136">
    <property type="protein sequence ID" value="UEM13213.1"/>
    <property type="molecule type" value="Genomic_DNA"/>
</dbReference>
<feature type="compositionally biased region" description="Acidic residues" evidence="1">
    <location>
        <begin position="71"/>
        <end position="83"/>
    </location>
</feature>
<dbReference type="RefSeq" id="WP_208083945.1">
    <property type="nucleotide sequence ID" value="NZ_CP086136.1"/>
</dbReference>